<dbReference type="SUPFAM" id="SSF81383">
    <property type="entry name" value="F-box domain"/>
    <property type="match status" value="1"/>
</dbReference>
<dbReference type="Proteomes" id="UP001472677">
    <property type="component" value="Unassembled WGS sequence"/>
</dbReference>
<name>A0ABR2DLV9_9ROSI</name>
<evidence type="ECO:0000313" key="3">
    <source>
        <dbReference type="Proteomes" id="UP001472677"/>
    </source>
</evidence>
<dbReference type="Pfam" id="PF00646">
    <property type="entry name" value="F-box"/>
    <property type="match status" value="1"/>
</dbReference>
<dbReference type="InterPro" id="IPR055357">
    <property type="entry name" value="LRR_At1g61320_AtMIF1"/>
</dbReference>
<dbReference type="Gene3D" id="3.80.10.10">
    <property type="entry name" value="Ribonuclease Inhibitor"/>
    <property type="match status" value="1"/>
</dbReference>
<accession>A0ABR2DLV9</accession>
<dbReference type="InterPro" id="IPR001810">
    <property type="entry name" value="F-box_dom"/>
</dbReference>
<dbReference type="EMBL" id="JBBPBM010000024">
    <property type="protein sequence ID" value="KAK8542414.1"/>
    <property type="molecule type" value="Genomic_DNA"/>
</dbReference>
<protein>
    <recommendedName>
        <fullName evidence="1">F-box domain-containing protein</fullName>
    </recommendedName>
</protein>
<dbReference type="Gene3D" id="1.20.1280.50">
    <property type="match status" value="1"/>
</dbReference>
<evidence type="ECO:0000259" key="1">
    <source>
        <dbReference type="PROSITE" id="PS50181"/>
    </source>
</evidence>
<dbReference type="PANTHER" id="PTHR34145">
    <property type="entry name" value="OS02G0105600 PROTEIN"/>
    <property type="match status" value="1"/>
</dbReference>
<gene>
    <name evidence="2" type="ORF">V6N12_015011</name>
</gene>
<dbReference type="InterPro" id="IPR053772">
    <property type="entry name" value="At1g61320/At1g61330-like"/>
</dbReference>
<evidence type="ECO:0000313" key="2">
    <source>
        <dbReference type="EMBL" id="KAK8542414.1"/>
    </source>
</evidence>
<comment type="caution">
    <text evidence="2">The sequence shown here is derived from an EMBL/GenBank/DDBJ whole genome shotgun (WGS) entry which is preliminary data.</text>
</comment>
<dbReference type="InterPro" id="IPR036047">
    <property type="entry name" value="F-box-like_dom_sf"/>
</dbReference>
<reference evidence="2 3" key="1">
    <citation type="journal article" date="2024" name="G3 (Bethesda)">
        <title>Genome assembly of Hibiscus sabdariffa L. provides insights into metabolisms of medicinal natural products.</title>
        <authorList>
            <person name="Kim T."/>
        </authorList>
    </citation>
    <scope>NUCLEOTIDE SEQUENCE [LARGE SCALE GENOMIC DNA]</scope>
    <source>
        <strain evidence="2">TK-2024</strain>
        <tissue evidence="2">Old leaves</tissue>
    </source>
</reference>
<dbReference type="InterPro" id="IPR032675">
    <property type="entry name" value="LRR_dom_sf"/>
</dbReference>
<dbReference type="SUPFAM" id="SSF52058">
    <property type="entry name" value="L domain-like"/>
    <property type="match status" value="1"/>
</dbReference>
<proteinExistence type="predicted"/>
<feature type="domain" description="F-box" evidence="1">
    <location>
        <begin position="295"/>
        <end position="331"/>
    </location>
</feature>
<dbReference type="PROSITE" id="PS50181">
    <property type="entry name" value="FBOX"/>
    <property type="match status" value="1"/>
</dbReference>
<dbReference type="Pfam" id="PF23622">
    <property type="entry name" value="LRR_At1g61320_AtMIF1"/>
    <property type="match status" value="1"/>
</dbReference>
<sequence length="741" mass="85059">MNFDASKTLMSNHRKLQKHRDGYVEWITRVLNSHKAPTIDELTVRCDLTRRWIEMAALMKKVKRLELDFKPCLLIPGWEYYRFGLGLCGSSEIKFLTCLCFKHVEVSGQVLESVLSNCPLLETLHVSHSIIGWPKLPNLRYLTCEVRDFQKEKERRGLLSLLRLVESSPLFPKFKVELGIRIAYGLEKGEIEEVVEGVETMIQNTKRSKMESLREVEIVGFFGEEADTALLIYLAKTALNLDNIAIDTCPPHWNQPGVDMLWINEPGRARRPAYDLLLEHRPKGADIHEYNDNMNDRISQLPQELLARIFSSLSFEEVVRTSVLSRTWRDLWKFTTVTLNFDASKTLMSSRRKLQKHMEGYVEWITRVLNSHKAPTVDELRVGCDLTDRYTHDINRWIEVALMKKVKKLELDFKPGSSIHSRDNGCYRFERRFCASSEIKLLTSLCFKHVNVCGQVLESVLSNCPLLETLHVSHSPSVQLTKLDVSGSSLRLKHLHISFCKHLKRIEVYAPNLVSFEHSSREAEHLVLRYVPQLRDVSYGVPWMCYIGVDGLQAFPGCLSTCASQLVNLSLQFLFEIETLGCPQFPNLRYLTCEVRSFLKAKETVGLLNLFQLIDSSPLLHKLKVELEMDYAHRWKKGGGEIEKAIQVAETMVRYRRGHKTRSLREVEIVGFSGADAETTLLIYLAKTALNLDSIAINTCPSHWNRAAKAGIYLNKPGKARRFDYDLLLKHLPEGAHIHLL</sequence>
<dbReference type="CDD" id="cd22160">
    <property type="entry name" value="F-box_AtFBL13-like"/>
    <property type="match status" value="1"/>
</dbReference>
<keyword evidence="3" id="KW-1185">Reference proteome</keyword>
<dbReference type="InterPro" id="IPR053781">
    <property type="entry name" value="F-box_AtFBL13-like"/>
</dbReference>
<organism evidence="2 3">
    <name type="scientific">Hibiscus sabdariffa</name>
    <name type="common">roselle</name>
    <dbReference type="NCBI Taxonomy" id="183260"/>
    <lineage>
        <taxon>Eukaryota</taxon>
        <taxon>Viridiplantae</taxon>
        <taxon>Streptophyta</taxon>
        <taxon>Embryophyta</taxon>
        <taxon>Tracheophyta</taxon>
        <taxon>Spermatophyta</taxon>
        <taxon>Magnoliopsida</taxon>
        <taxon>eudicotyledons</taxon>
        <taxon>Gunneridae</taxon>
        <taxon>Pentapetalae</taxon>
        <taxon>rosids</taxon>
        <taxon>malvids</taxon>
        <taxon>Malvales</taxon>
        <taxon>Malvaceae</taxon>
        <taxon>Malvoideae</taxon>
        <taxon>Hibiscus</taxon>
    </lineage>
</organism>
<dbReference type="SMART" id="SM00256">
    <property type="entry name" value="FBOX"/>
    <property type="match status" value="1"/>
</dbReference>
<dbReference type="PANTHER" id="PTHR34145:SF68">
    <property type="entry name" value="FBD DOMAIN-CONTAINING PROTEIN"/>
    <property type="match status" value="1"/>
</dbReference>